<name>A0A803L283_CHEQI</name>
<feature type="region of interest" description="Disordered" evidence="1">
    <location>
        <begin position="656"/>
        <end position="707"/>
    </location>
</feature>
<accession>A0A803L283</accession>
<feature type="compositionally biased region" description="Polar residues" evidence="1">
    <location>
        <begin position="682"/>
        <end position="707"/>
    </location>
</feature>
<proteinExistence type="predicted"/>
<protein>
    <submittedName>
        <fullName evidence="2">Uncharacterized protein</fullName>
    </submittedName>
</protein>
<keyword evidence="3" id="KW-1185">Reference proteome</keyword>
<feature type="region of interest" description="Disordered" evidence="1">
    <location>
        <begin position="939"/>
        <end position="974"/>
    </location>
</feature>
<reference evidence="2" key="2">
    <citation type="submission" date="2021-03" db="UniProtKB">
        <authorList>
            <consortium name="EnsemblPlants"/>
        </authorList>
    </citation>
    <scope>IDENTIFICATION</scope>
</reference>
<dbReference type="PANTHER" id="PTHR34361">
    <property type="entry name" value="OS08G0157800 PROTEIN"/>
    <property type="match status" value="1"/>
</dbReference>
<dbReference type="Gramene" id="AUR62005972-RA">
    <property type="protein sequence ID" value="AUR62005972-RA:cds"/>
    <property type="gene ID" value="AUR62005972"/>
</dbReference>
<feature type="region of interest" description="Disordered" evidence="1">
    <location>
        <begin position="1120"/>
        <end position="1144"/>
    </location>
</feature>
<feature type="compositionally biased region" description="Polar residues" evidence="1">
    <location>
        <begin position="1120"/>
        <end position="1131"/>
    </location>
</feature>
<evidence type="ECO:0000313" key="2">
    <source>
        <dbReference type="EnsemblPlants" id="AUR62005972-RA:cds"/>
    </source>
</evidence>
<dbReference type="AlphaFoldDB" id="A0A803L283"/>
<feature type="region of interest" description="Disordered" evidence="1">
    <location>
        <begin position="1059"/>
        <end position="1083"/>
    </location>
</feature>
<feature type="compositionally biased region" description="Basic residues" evidence="1">
    <location>
        <begin position="431"/>
        <end position="441"/>
    </location>
</feature>
<dbReference type="OMA" id="WEHISSR"/>
<dbReference type="EnsemblPlants" id="AUR62005972-RA">
    <property type="protein sequence ID" value="AUR62005972-RA:cds"/>
    <property type="gene ID" value="AUR62005972"/>
</dbReference>
<feature type="compositionally biased region" description="Basic and acidic residues" evidence="1">
    <location>
        <begin position="942"/>
        <end position="955"/>
    </location>
</feature>
<evidence type="ECO:0000313" key="3">
    <source>
        <dbReference type="Proteomes" id="UP000596660"/>
    </source>
</evidence>
<reference evidence="2" key="1">
    <citation type="journal article" date="2017" name="Nature">
        <title>The genome of Chenopodium quinoa.</title>
        <authorList>
            <person name="Jarvis D.E."/>
            <person name="Ho Y.S."/>
            <person name="Lightfoot D.J."/>
            <person name="Schmoeckel S.M."/>
            <person name="Li B."/>
            <person name="Borm T.J.A."/>
            <person name="Ohyanagi H."/>
            <person name="Mineta K."/>
            <person name="Michell C.T."/>
            <person name="Saber N."/>
            <person name="Kharbatia N.M."/>
            <person name="Rupper R.R."/>
            <person name="Sharp A.R."/>
            <person name="Dally N."/>
            <person name="Boughton B.A."/>
            <person name="Woo Y.H."/>
            <person name="Gao G."/>
            <person name="Schijlen E.G.W.M."/>
            <person name="Guo X."/>
            <person name="Momin A.A."/>
            <person name="Negrao S."/>
            <person name="Al-Babili S."/>
            <person name="Gehring C."/>
            <person name="Roessner U."/>
            <person name="Jung C."/>
            <person name="Murphy K."/>
            <person name="Arold S.T."/>
            <person name="Gojobori T."/>
            <person name="van der Linden C.G."/>
            <person name="van Loo E.N."/>
            <person name="Jellen E.N."/>
            <person name="Maughan P.J."/>
            <person name="Tester M."/>
        </authorList>
    </citation>
    <scope>NUCLEOTIDE SEQUENCE [LARGE SCALE GENOMIC DNA]</scope>
    <source>
        <strain evidence="2">cv. PI 614886</strain>
    </source>
</reference>
<organism evidence="2 3">
    <name type="scientific">Chenopodium quinoa</name>
    <name type="common">Quinoa</name>
    <dbReference type="NCBI Taxonomy" id="63459"/>
    <lineage>
        <taxon>Eukaryota</taxon>
        <taxon>Viridiplantae</taxon>
        <taxon>Streptophyta</taxon>
        <taxon>Embryophyta</taxon>
        <taxon>Tracheophyta</taxon>
        <taxon>Spermatophyta</taxon>
        <taxon>Magnoliopsida</taxon>
        <taxon>eudicotyledons</taxon>
        <taxon>Gunneridae</taxon>
        <taxon>Pentapetalae</taxon>
        <taxon>Caryophyllales</taxon>
        <taxon>Chenopodiaceae</taxon>
        <taxon>Chenopodioideae</taxon>
        <taxon>Atripliceae</taxon>
        <taxon>Chenopodium</taxon>
    </lineage>
</organism>
<dbReference type="Proteomes" id="UP000596660">
    <property type="component" value="Unplaced"/>
</dbReference>
<dbReference type="PANTHER" id="PTHR34361:SF2">
    <property type="entry name" value="OS08G0157800 PROTEIN"/>
    <property type="match status" value="1"/>
</dbReference>
<feature type="region of interest" description="Disordered" evidence="1">
    <location>
        <begin position="431"/>
        <end position="451"/>
    </location>
</feature>
<sequence>MMTSSGSGAYRVGGSLSSSNLSPLAPPFKVDKFLLKPNSTNTSVNYPDVPVYGTCFDPTPGHFWNSSSSSNSGPNSVATESVVTNTNCSSSAHMYGYRDPQSSSSSASVYYGNTNSVPAYDPFSYEPFPTTKTDEAAKPYYPPYVSPPPQKDEYLGLGVGSGPSYDLLSAHLSGRGSAQVDHTQAMSGDGRYKSKWGLSWSGLNENDHGKWTDYTQGFVSKDLNSSKLSNNKSSLVDGSNKSQTFVDINVHPFASGSNSNNLFGDASNKTPNQGACGLHGQVSTAKDNCFDIFGGGYSLGSLGMNQLDCKLSSECSRTRTSAFASVTKESPHLQEPVLESITSFCGPQKANSSSPEDQFSQTGYYMFGRPSTTNTFPMTVSKLPYGGSSSLVQSTPSGANVDSMGIDSANQSNSAAGYNSYQMEPQIPVGSKRHSSIRIRRPVPSSTAASACQIRETADNRLDDKVVSEKRKFSPELPHELNLDGLNMEASNAEAVYSIEKHSGGSDGHNLAEDSPCWKGASSQFSPFGRSESVASDVFAKKIDRCRSLSSQDLQNKSFFYNASASKDFYSGKVNEATSLERPSALDSTSNGNEDIGTVKNPKSYCFDLNTGDGLQSADDCHASVMECGMMNKSNAVSDPKHSLAAQLNLKGDLSSARNVSATPPCEKSGKGTSAAAKSLSGLPSNIDINRSNSLPENEASVKSASEGSDSRIDVNVLLRTMMNLSEILRCYILNNQVEVAGIQSVAIKQIINNLNASMLTMAGQTNVLSSPDSYLQKDFPAGQMVNDAEAFAASMRLGGTTAEILGNVSVKDDRIPFGDAYMTEAVKKLLSENLEEEEIGQQKLLYRNLWLEAEASLCVMTAKARFLRMKTEMKRIHDGTKDRNIPMSSDVFADLHRADELANEDKDSPLISECPKSTTTNHHNHIGFFHTTNLQVAGSHVSEHERSGSTKKETSFPSPCLSKPGASGDDSDDSLTASHANYVDTGVMARYQILRNRVGCLDSLNNESKQSSSEYKCPSSLYDSGNGLHTSGITTKESDLDTVFGGYQILKCRDGNSDYTNYEGEQSPGDENYLPGNSLSSPDDAFIDSQLSNSLGVTDENEASVMARFRIIQSRMNHSNSMINDSTPSTAVAEDRTEKMGGSQQDLNIKITSFGPYPELTEDEDVNILKIGVNGISDQALAPIVKNSVIFEGWYDNDCSSSADWEHISSRDV</sequence>
<feature type="region of interest" description="Disordered" evidence="1">
    <location>
        <begin position="1"/>
        <end position="24"/>
    </location>
</feature>
<evidence type="ECO:0000256" key="1">
    <source>
        <dbReference type="SAM" id="MobiDB-lite"/>
    </source>
</evidence>